<dbReference type="InterPro" id="IPR038988">
    <property type="entry name" value="Sas4"/>
</dbReference>
<protein>
    <submittedName>
        <fullName evidence="3">Something about silencing, SAS, complex subunit 4-domain-containing protein</fullName>
    </submittedName>
</protein>
<reference evidence="3 4" key="1">
    <citation type="submission" date="2024-03" db="EMBL/GenBank/DDBJ databases">
        <title>Genome-scale model development and genomic sequencing of the oleaginous clade Lipomyces.</title>
        <authorList>
            <consortium name="Lawrence Berkeley National Laboratory"/>
            <person name="Czajka J.J."/>
            <person name="Han Y."/>
            <person name="Kim J."/>
            <person name="Mondo S.J."/>
            <person name="Hofstad B.A."/>
            <person name="Robles A."/>
            <person name="Haridas S."/>
            <person name="Riley R."/>
            <person name="LaButti K."/>
            <person name="Pangilinan J."/>
            <person name="Andreopoulos W."/>
            <person name="Lipzen A."/>
            <person name="Yan J."/>
            <person name="Wang M."/>
            <person name="Ng V."/>
            <person name="Grigoriev I.V."/>
            <person name="Spatafora J.W."/>
            <person name="Magnuson J.K."/>
            <person name="Baker S.E."/>
            <person name="Pomraning K.R."/>
        </authorList>
    </citation>
    <scope>NUCLEOTIDE SEQUENCE [LARGE SCALE GENOMIC DNA]</scope>
    <source>
        <strain evidence="3 4">Phaff 52-87</strain>
    </source>
</reference>
<name>A0ABR1F1D3_9ASCO</name>
<dbReference type="GeneID" id="90038864"/>
<feature type="region of interest" description="Disordered" evidence="1">
    <location>
        <begin position="245"/>
        <end position="265"/>
    </location>
</feature>
<feature type="compositionally biased region" description="Low complexity" evidence="1">
    <location>
        <begin position="14"/>
        <end position="24"/>
    </location>
</feature>
<feature type="compositionally biased region" description="Low complexity" evidence="1">
    <location>
        <begin position="290"/>
        <end position="305"/>
    </location>
</feature>
<dbReference type="Proteomes" id="UP001498771">
    <property type="component" value="Unassembled WGS sequence"/>
</dbReference>
<feature type="domain" description="Something about silencing protein 4" evidence="2">
    <location>
        <begin position="156"/>
        <end position="252"/>
    </location>
</feature>
<gene>
    <name evidence="3" type="ORF">BZA70DRAFT_282867</name>
</gene>
<dbReference type="EMBL" id="JBBJBU010000011">
    <property type="protein sequence ID" value="KAK7203597.1"/>
    <property type="molecule type" value="Genomic_DNA"/>
</dbReference>
<feature type="compositionally biased region" description="Basic residues" evidence="1">
    <location>
        <begin position="307"/>
        <end position="320"/>
    </location>
</feature>
<proteinExistence type="predicted"/>
<dbReference type="RefSeq" id="XP_064766630.1">
    <property type="nucleotide sequence ID" value="XM_064913352.1"/>
</dbReference>
<accession>A0ABR1F1D3</accession>
<feature type="region of interest" description="Disordered" evidence="1">
    <location>
        <begin position="389"/>
        <end position="411"/>
    </location>
</feature>
<evidence type="ECO:0000313" key="4">
    <source>
        <dbReference type="Proteomes" id="UP001498771"/>
    </source>
</evidence>
<feature type="compositionally biased region" description="Pro residues" evidence="1">
    <location>
        <begin position="112"/>
        <end position="131"/>
    </location>
</feature>
<sequence>MAPAADLAADCIPQQQQQQQQQQQVDNRPPAARGGSSCADDGEQLKHKKPQPVARPERSHRSRHSIGGGGDLGGDLHTKDPNENLFWFENLDVSDPLDYSAPLPLVDVAFPTDPPTEPTTAPPPTPVPPKTSRPLSPASLKSLRGSSTISTRIRTDPLSDPKFHAAHRRGEREERHYQNFERDKVMYEKLRFERQLDRLNGHDWAKVVMSMTPVVDARDEGELGIKRDRLVAELSAVLRKFDRWKEQEKRRKSLADHSQGDDTDFEARRQRLEERKAIFRCIVGPDKSSSRTSTTTATTTPTTTTHPRGRPKKATRHPKKTDHDRSSPPPPPKRARVKKEHPPKPLFSKYKYHSPRAGPLAFGQPIPRMTYEPFEIPASWIEARQRLGKSAFEDTSDEQVKTSDDVDDNAL</sequence>
<dbReference type="PANTHER" id="PTHR38422">
    <property type="entry name" value="SOMETHING ABOUT SILENCING PROTEIN 4"/>
    <property type="match status" value="1"/>
</dbReference>
<organism evidence="3 4">
    <name type="scientific">Myxozyma melibiosi</name>
    <dbReference type="NCBI Taxonomy" id="54550"/>
    <lineage>
        <taxon>Eukaryota</taxon>
        <taxon>Fungi</taxon>
        <taxon>Dikarya</taxon>
        <taxon>Ascomycota</taxon>
        <taxon>Saccharomycotina</taxon>
        <taxon>Lipomycetes</taxon>
        <taxon>Lipomycetales</taxon>
        <taxon>Lipomycetaceae</taxon>
        <taxon>Myxozyma</taxon>
    </lineage>
</organism>
<evidence type="ECO:0000259" key="2">
    <source>
        <dbReference type="Pfam" id="PF15460"/>
    </source>
</evidence>
<dbReference type="PANTHER" id="PTHR38422:SF1">
    <property type="entry name" value="SOMETHING ABOUT SILENCING PROTEIN 4"/>
    <property type="match status" value="1"/>
</dbReference>
<evidence type="ECO:0000313" key="3">
    <source>
        <dbReference type="EMBL" id="KAK7203597.1"/>
    </source>
</evidence>
<feature type="region of interest" description="Disordered" evidence="1">
    <location>
        <begin position="1"/>
        <end position="82"/>
    </location>
</feature>
<feature type="region of interest" description="Disordered" evidence="1">
    <location>
        <begin position="283"/>
        <end position="361"/>
    </location>
</feature>
<feature type="compositionally biased region" description="Basic and acidic residues" evidence="1">
    <location>
        <begin position="153"/>
        <end position="175"/>
    </location>
</feature>
<evidence type="ECO:0000256" key="1">
    <source>
        <dbReference type="SAM" id="MobiDB-lite"/>
    </source>
</evidence>
<comment type="caution">
    <text evidence="3">The sequence shown here is derived from an EMBL/GenBank/DDBJ whole genome shotgun (WGS) entry which is preliminary data.</text>
</comment>
<keyword evidence="4" id="KW-1185">Reference proteome</keyword>
<feature type="region of interest" description="Disordered" evidence="1">
    <location>
        <begin position="108"/>
        <end position="175"/>
    </location>
</feature>
<dbReference type="Pfam" id="PF15460">
    <property type="entry name" value="SAS4"/>
    <property type="match status" value="1"/>
</dbReference>
<dbReference type="InterPro" id="IPR029184">
    <property type="entry name" value="Sas4_dom"/>
</dbReference>